<feature type="transmembrane region" description="Helical" evidence="1">
    <location>
        <begin position="43"/>
        <end position="63"/>
    </location>
</feature>
<dbReference type="AlphaFoldDB" id="A0A160TC24"/>
<keyword evidence="1" id="KW-0472">Membrane</keyword>
<gene>
    <name evidence="3" type="ORF">MGWOODY_Tha821</name>
</gene>
<dbReference type="EMBL" id="CZQC01000038">
    <property type="protein sequence ID" value="CUS41303.1"/>
    <property type="molecule type" value="Genomic_DNA"/>
</dbReference>
<keyword evidence="1" id="KW-0812">Transmembrane</keyword>
<protein>
    <recommendedName>
        <fullName evidence="2">Type II secretion system protein GspB C-terminal domain-containing protein</fullName>
    </recommendedName>
</protein>
<dbReference type="InterPro" id="IPR032389">
    <property type="entry name" value="GspB_C"/>
</dbReference>
<evidence type="ECO:0000313" key="3">
    <source>
        <dbReference type="EMBL" id="CUS41303.1"/>
    </source>
</evidence>
<sequence length="224" mass="24513">MSYILEALKKSEAERQRENTENVGAPYVPIVAKNISAGPSLPWMLTALLAGIVLAIILFWWVFPRYGSAPVNNNEITSEVDITPTSIAPIEQSLMVQNEEVLSVETSADVELPAPNAVILATQKEPDTVRVSGLADNVGEKPRSLPPIEVLQRLPTLEISGHLYSSIPANRSVTMNGRDWSEGDLIVRGVYLKEITASGLLLDVEGWPLHIGRSRGWQALPDVR</sequence>
<feature type="domain" description="Type II secretion system protein GspB C-terminal" evidence="2">
    <location>
        <begin position="154"/>
        <end position="211"/>
    </location>
</feature>
<name>A0A160TC24_9ZZZZ</name>
<proteinExistence type="predicted"/>
<evidence type="ECO:0000256" key="1">
    <source>
        <dbReference type="SAM" id="Phobius"/>
    </source>
</evidence>
<organism evidence="3">
    <name type="scientific">hydrothermal vent metagenome</name>
    <dbReference type="NCBI Taxonomy" id="652676"/>
    <lineage>
        <taxon>unclassified sequences</taxon>
        <taxon>metagenomes</taxon>
        <taxon>ecological metagenomes</taxon>
    </lineage>
</organism>
<reference evidence="3" key="1">
    <citation type="submission" date="2015-10" db="EMBL/GenBank/DDBJ databases">
        <authorList>
            <person name="Gilbert D.G."/>
        </authorList>
    </citation>
    <scope>NUCLEOTIDE SEQUENCE</scope>
</reference>
<accession>A0A160TC24</accession>
<evidence type="ECO:0000259" key="2">
    <source>
        <dbReference type="Pfam" id="PF16537"/>
    </source>
</evidence>
<keyword evidence="1" id="KW-1133">Transmembrane helix</keyword>
<dbReference type="GO" id="GO:0015627">
    <property type="term" value="C:type II protein secretion system complex"/>
    <property type="evidence" value="ECO:0007669"/>
    <property type="project" value="InterPro"/>
</dbReference>
<dbReference type="Pfam" id="PF16537">
    <property type="entry name" value="T2SSB"/>
    <property type="match status" value="1"/>
</dbReference>